<keyword evidence="5" id="KW-0663">Pyridoxal phosphate</keyword>
<reference evidence="9 10" key="1">
    <citation type="submission" date="2024-04" db="EMBL/GenBank/DDBJ databases">
        <title>Albibacterium profundi sp. nov., isolated from sediment of the Challenger Deep of Mariana Trench.</title>
        <authorList>
            <person name="Wang Y."/>
        </authorList>
    </citation>
    <scope>NUCLEOTIDE SEQUENCE [LARGE SCALE GENOMIC DNA]</scope>
    <source>
        <strain evidence="9 10">RHL897</strain>
    </source>
</reference>
<evidence type="ECO:0000313" key="9">
    <source>
        <dbReference type="EMBL" id="MFB5944677.1"/>
    </source>
</evidence>
<keyword evidence="4" id="KW-0808">Transferase</keyword>
<evidence type="ECO:0000313" key="10">
    <source>
        <dbReference type="Proteomes" id="UP001580928"/>
    </source>
</evidence>
<dbReference type="Gene3D" id="3.30.300.30">
    <property type="match status" value="1"/>
</dbReference>
<dbReference type="InterPro" id="IPR015421">
    <property type="entry name" value="PyrdxlP-dep_Trfase_major"/>
</dbReference>
<dbReference type="CDD" id="cd00833">
    <property type="entry name" value="PKS"/>
    <property type="match status" value="1"/>
</dbReference>
<dbReference type="InterPro" id="IPR016039">
    <property type="entry name" value="Thiolase-like"/>
</dbReference>
<dbReference type="SUPFAM" id="SSF47336">
    <property type="entry name" value="ACP-like"/>
    <property type="match status" value="2"/>
</dbReference>
<dbReference type="InterPro" id="IPR036736">
    <property type="entry name" value="ACP-like_sf"/>
</dbReference>
<dbReference type="SUPFAM" id="SSF56801">
    <property type="entry name" value="Acetyl-CoA synthetase-like"/>
    <property type="match status" value="1"/>
</dbReference>
<dbReference type="Gene3D" id="3.30.70.250">
    <property type="entry name" value="Malonyl-CoA ACP transacylase, ACP-binding"/>
    <property type="match status" value="1"/>
</dbReference>
<dbReference type="InterPro" id="IPR010071">
    <property type="entry name" value="AA_adenyl_dom"/>
</dbReference>
<dbReference type="InterPro" id="IPR018201">
    <property type="entry name" value="Ketoacyl_synth_AS"/>
</dbReference>
<dbReference type="InterPro" id="IPR025110">
    <property type="entry name" value="AMP-bd_C"/>
</dbReference>
<dbReference type="Pfam" id="PF00109">
    <property type="entry name" value="ketoacyl-synt"/>
    <property type="match status" value="1"/>
</dbReference>
<dbReference type="InterPro" id="IPR014030">
    <property type="entry name" value="Ketoacyl_synth_N"/>
</dbReference>
<dbReference type="Pfam" id="PF00698">
    <property type="entry name" value="Acyl_transf_1"/>
    <property type="match status" value="1"/>
</dbReference>
<protein>
    <submittedName>
        <fullName evidence="9">Amino acid adenylation domain-containing protein</fullName>
    </submittedName>
</protein>
<dbReference type="InterPro" id="IPR020845">
    <property type="entry name" value="AMP-binding_CS"/>
</dbReference>
<dbReference type="SUPFAM" id="SSF52151">
    <property type="entry name" value="FabD/lysophospholipase-like"/>
    <property type="match status" value="1"/>
</dbReference>
<dbReference type="SUPFAM" id="SSF53901">
    <property type="entry name" value="Thiolase-like"/>
    <property type="match status" value="1"/>
</dbReference>
<organism evidence="9 10">
    <name type="scientific">Albibacterium profundi</name>
    <dbReference type="NCBI Taxonomy" id="3134906"/>
    <lineage>
        <taxon>Bacteria</taxon>
        <taxon>Pseudomonadati</taxon>
        <taxon>Bacteroidota</taxon>
        <taxon>Sphingobacteriia</taxon>
        <taxon>Sphingobacteriales</taxon>
        <taxon>Sphingobacteriaceae</taxon>
        <taxon>Albibacterium</taxon>
    </lineage>
</organism>
<dbReference type="Pfam" id="PF00550">
    <property type="entry name" value="PP-binding"/>
    <property type="match status" value="2"/>
</dbReference>
<dbReference type="Pfam" id="PF13193">
    <property type="entry name" value="AMP-binding_C"/>
    <property type="match status" value="1"/>
</dbReference>
<feature type="domain" description="Ketosynthase family 3 (KS3)" evidence="8">
    <location>
        <begin position="608"/>
        <end position="1031"/>
    </location>
</feature>
<dbReference type="Gene3D" id="3.30.70.3290">
    <property type="match status" value="1"/>
</dbReference>
<dbReference type="RefSeq" id="WP_375556240.1">
    <property type="nucleotide sequence ID" value="NZ_JBBVGT010000002.1"/>
</dbReference>
<dbReference type="Pfam" id="PF00202">
    <property type="entry name" value="Aminotran_3"/>
    <property type="match status" value="1"/>
</dbReference>
<dbReference type="Proteomes" id="UP001580928">
    <property type="component" value="Unassembled WGS sequence"/>
</dbReference>
<dbReference type="Gene3D" id="1.10.1200.10">
    <property type="entry name" value="ACP-like"/>
    <property type="match status" value="2"/>
</dbReference>
<evidence type="ECO:0000256" key="1">
    <source>
        <dbReference type="ARBA" id="ARBA00001933"/>
    </source>
</evidence>
<dbReference type="Pfam" id="PF00501">
    <property type="entry name" value="AMP-binding"/>
    <property type="match status" value="1"/>
</dbReference>
<evidence type="ECO:0000256" key="2">
    <source>
        <dbReference type="ARBA" id="ARBA00022450"/>
    </source>
</evidence>
<dbReference type="InterPro" id="IPR015424">
    <property type="entry name" value="PyrdxlP-dep_Trfase"/>
</dbReference>
<evidence type="ECO:0000256" key="3">
    <source>
        <dbReference type="ARBA" id="ARBA00022553"/>
    </source>
</evidence>
<dbReference type="PROSITE" id="PS00606">
    <property type="entry name" value="KS3_1"/>
    <property type="match status" value="1"/>
</dbReference>
<dbReference type="NCBIfam" id="TIGR01733">
    <property type="entry name" value="AA-adenyl-dom"/>
    <property type="match status" value="1"/>
</dbReference>
<name>A0ABV5CE62_9SPHI</name>
<dbReference type="InterPro" id="IPR045851">
    <property type="entry name" value="AMP-bd_C_sf"/>
</dbReference>
<dbReference type="PROSITE" id="PS50075">
    <property type="entry name" value="CARRIER"/>
    <property type="match status" value="2"/>
</dbReference>
<dbReference type="PROSITE" id="PS00455">
    <property type="entry name" value="AMP_BINDING"/>
    <property type="match status" value="1"/>
</dbReference>
<dbReference type="PANTHER" id="PTHR43775:SF51">
    <property type="entry name" value="INACTIVE PHENOLPHTHIOCEROL SYNTHESIS POLYKETIDE SYNTHASE TYPE I PKS1-RELATED"/>
    <property type="match status" value="1"/>
</dbReference>
<dbReference type="InterPro" id="IPR032821">
    <property type="entry name" value="PKS_assoc"/>
</dbReference>
<dbReference type="Pfam" id="PF02801">
    <property type="entry name" value="Ketoacyl-synt_C"/>
    <property type="match status" value="1"/>
</dbReference>
<dbReference type="InterPro" id="IPR020841">
    <property type="entry name" value="PKS_Beta-ketoAc_synthase_dom"/>
</dbReference>
<dbReference type="SUPFAM" id="SSF55048">
    <property type="entry name" value="Probable ACP-binding domain of malonyl-CoA ACP transacylase"/>
    <property type="match status" value="1"/>
</dbReference>
<feature type="region of interest" description="Disordered" evidence="6">
    <location>
        <begin position="589"/>
        <end position="608"/>
    </location>
</feature>
<gene>
    <name evidence="9" type="ORF">WKR92_02405</name>
</gene>
<feature type="domain" description="Carrier" evidence="7">
    <location>
        <begin position="1514"/>
        <end position="1592"/>
    </location>
</feature>
<proteinExistence type="predicted"/>
<evidence type="ECO:0000256" key="4">
    <source>
        <dbReference type="ARBA" id="ARBA00022679"/>
    </source>
</evidence>
<accession>A0ABV5CE62</accession>
<dbReference type="Gene3D" id="3.40.640.10">
    <property type="entry name" value="Type I PLP-dependent aspartate aminotransferase-like (Major domain)"/>
    <property type="match status" value="1"/>
</dbReference>
<evidence type="ECO:0000259" key="7">
    <source>
        <dbReference type="PROSITE" id="PS50075"/>
    </source>
</evidence>
<comment type="caution">
    <text evidence="9">The sequence shown here is derived from an EMBL/GenBank/DDBJ whole genome shotgun (WGS) entry which is preliminary data.</text>
</comment>
<dbReference type="SMART" id="SM00823">
    <property type="entry name" value="PKS_PP"/>
    <property type="match status" value="2"/>
</dbReference>
<dbReference type="InterPro" id="IPR005814">
    <property type="entry name" value="Aminotrans_3"/>
</dbReference>
<dbReference type="InterPro" id="IPR000873">
    <property type="entry name" value="AMP-dep_synth/lig_dom"/>
</dbReference>
<evidence type="ECO:0000256" key="6">
    <source>
        <dbReference type="SAM" id="MobiDB-lite"/>
    </source>
</evidence>
<dbReference type="PANTHER" id="PTHR43775">
    <property type="entry name" value="FATTY ACID SYNTHASE"/>
    <property type="match status" value="1"/>
</dbReference>
<dbReference type="InterPro" id="IPR016035">
    <property type="entry name" value="Acyl_Trfase/lysoPLipase"/>
</dbReference>
<dbReference type="InterPro" id="IPR009081">
    <property type="entry name" value="PP-bd_ACP"/>
</dbReference>
<dbReference type="InterPro" id="IPR016036">
    <property type="entry name" value="Malonyl_transacylase_ACP-bd"/>
</dbReference>
<dbReference type="Gene3D" id="3.40.366.10">
    <property type="entry name" value="Malonyl-Coenzyme A Acyl Carrier Protein, domain 2"/>
    <property type="match status" value="1"/>
</dbReference>
<dbReference type="Gene3D" id="3.90.1150.10">
    <property type="entry name" value="Aspartate Aminotransferase, domain 1"/>
    <property type="match status" value="1"/>
</dbReference>
<dbReference type="InterPro" id="IPR050091">
    <property type="entry name" value="PKS_NRPS_Biosynth_Enz"/>
</dbReference>
<keyword evidence="2" id="KW-0596">Phosphopantetheine</keyword>
<comment type="cofactor">
    <cofactor evidence="1">
        <name>pyridoxal 5'-phosphate</name>
        <dbReference type="ChEBI" id="CHEBI:597326"/>
    </cofactor>
</comment>
<dbReference type="InterPro" id="IPR049704">
    <property type="entry name" value="Aminotrans_3_PPA_site"/>
</dbReference>
<dbReference type="Gene3D" id="2.30.38.10">
    <property type="entry name" value="Luciferase, Domain 3"/>
    <property type="match status" value="1"/>
</dbReference>
<dbReference type="InterPro" id="IPR014031">
    <property type="entry name" value="Ketoacyl_synth_C"/>
</dbReference>
<dbReference type="SMART" id="SM00827">
    <property type="entry name" value="PKS_AT"/>
    <property type="match status" value="1"/>
</dbReference>
<feature type="domain" description="Carrier" evidence="7">
    <location>
        <begin position="520"/>
        <end position="594"/>
    </location>
</feature>
<dbReference type="Gene3D" id="3.40.47.10">
    <property type="match status" value="1"/>
</dbReference>
<dbReference type="SMART" id="SM00825">
    <property type="entry name" value="PKS_KS"/>
    <property type="match status" value="1"/>
</dbReference>
<dbReference type="InterPro" id="IPR020806">
    <property type="entry name" value="PKS_PP-bd"/>
</dbReference>
<dbReference type="EMBL" id="JBBVGT010000002">
    <property type="protein sequence ID" value="MFB5944677.1"/>
    <property type="molecule type" value="Genomic_DNA"/>
</dbReference>
<dbReference type="InterPro" id="IPR015422">
    <property type="entry name" value="PyrdxlP-dep_Trfase_small"/>
</dbReference>
<evidence type="ECO:0000259" key="8">
    <source>
        <dbReference type="PROSITE" id="PS52004"/>
    </source>
</evidence>
<dbReference type="PROSITE" id="PS52004">
    <property type="entry name" value="KS3_2"/>
    <property type="match status" value="1"/>
</dbReference>
<dbReference type="PROSITE" id="PS00600">
    <property type="entry name" value="AA_TRANSFER_CLASS_3"/>
    <property type="match status" value="1"/>
</dbReference>
<evidence type="ECO:0000256" key="5">
    <source>
        <dbReference type="ARBA" id="ARBA00022898"/>
    </source>
</evidence>
<keyword evidence="3" id="KW-0597">Phosphoprotein</keyword>
<dbReference type="InterPro" id="IPR001227">
    <property type="entry name" value="Ac_transferase_dom_sf"/>
</dbReference>
<dbReference type="SUPFAM" id="SSF53383">
    <property type="entry name" value="PLP-dependent transferases"/>
    <property type="match status" value="1"/>
</dbReference>
<dbReference type="InterPro" id="IPR014043">
    <property type="entry name" value="Acyl_transferase_dom"/>
</dbReference>
<sequence>MGNSTFQYKTIVDLFREQVDRAPDNIAVEFNDESLTYRQLDEKSNQLAHYLQSAGVGEETLVPLCLNRSMDMIIGALGILKAGGAYVPIDPEYPIDRILYTIQDTQARVIITETGTLLSATEIENTQTILLDREDASIGKQAISSPEVTVKPENLCYIIYTSGSTGRPKGVMIEHRNVVRLFFNDSPLFDFNENDIWTMFHSFCFDFSVWEMYGALFFGGKVIVIPKSTAQDSAAYAELLEIKNVTVLNQTPSAFYLLQEHILDRKPNLNIRFIIFGGEALNPSKLKQWKETYPKCKLINMYGITETTVHVTYQEISQEHYESSKSVIGKPIPTLYTYILDENQKQVPYGVEGELYVGGAGLARGYLNMPDLTSERFILDHLGSEPSARLYRTGDLAKMHENKELEYLGRIDDQVKIRGFRIELAEIESVLLEIPTINQAIVLANEDQAGNKRLVAYLVTEEQLENDTITNHLATKLPSYMIPQLFVPIESIPLTSNGKIDKKNLPNPDASDLIKTLYAAPTNELEAKLTKLIKNILQVNRVGIDDNFFELGGNSLLAQKVISNLSEINVKLPITKLYQYPTVRKLAGELQKDEKTTHTKRKPRPAQKSDVAVIGMAGRFPGASTINELWQNLRYGKESITFFSKEELDHSLPQSLIEDADYVAARGVISDAKVFDANFFEINTKIAEVLDPQHRKFLEISWEALEQAGYASCAGESIGVYAGSSSNTYFNNNIYPNKDLMARVGDFQVLTLSDKDFLATRVAYCFDLKGPALTVQSACSTSLLAIAEAVKSIRSGQCDVALAGGVAINSPINSGHLYEEGSILSSDGHCRTFDAEAKGTVFSDGAAVILLKDLKQAEEDGDFIYGVIKGIGINNDGGGKGSFTAPSSEGQATSILNALEDAQVDPASISYVEAHGTATPIGDPIEIEGLNIAFGEQEKKQYCALGSIKSNMGHLTQAAGAAGFIKTVLSLHHQELPPSINFSKTNPHLNLEESPFYVNDQLSKWESDGIRRAGVSSFGVGGTNVHVILEEYQQTEKESSAGRPYELLTWSAKSKESVDAYAEKLKDHIQENSDLNLADVAYSLQTSKATFNHRRFAIASNNQDLIEKLNPLFQSADTKNLKEKPGNLIFVFPGQGAQYINMGKELYTNEAIFKEAVDECAELLKSELGEDIRDIIFTDSENKHKIDTLNNTYYTQPALFVTEYALAKLWMSLGAEPNWYIGHSIGEFVAAHLAGVFSLKDALHLIANRGKLMSSLAAGSMLAVRTNHKNIEGFLPTELSLAAINSQHLCVVAGPSEAVQKFIHTLEENEIVSKLLHTSHAFHSSMMDEIVEPFAELTRSLTLNVPQKPIISTVTGTWLKDSDATDPIYWAKHLRSTVRFSDAVQTALEEEPNSLFMEIGPRNGSTTLIRQHIQKQNATAIAALEHQSNQNEYVSFLRGIGHAWLNGLEIDWQAYYYNQKRKTVSTPTYAFEKKECWVEPVTILSAAPATPSEQPKTQQPVTNQISTPHYNTEMRKTQLIEKIKSILENASGIETAGMNSESSFFEIGLDSLLLTQVALTLKKEFKLPITFRKLTEEYDSLSALADYLDANLPDDTQPNIPAVPVNVLVPSSSTPNLQATDLTASDNAIGLISQQINLLAQQISLLQNGSTSNHNGHSLKVASNQSSDSDITPEEAVELKKPFGATAKIDKQRADLSASQHQFLEKFITRYNQKTTKSKAYTQQHRRQMADPRVVSGFRPLTKEMTYQLVVEKSKGSYLWDIDGNQYIDLLNGFGSNLLGYQPDFLKKALIDQIEKGYEIGPQHVLAGEVSQLICEFTGHDRVGLCNTGSEAVLGAMRIARTVTGKSLIVAFTGSYHGIVDEVLVRGTKKLKSFPAASGIMPEAVQNMLILDYGTEESLQIIKDRADEIAAVLVEPVQSRRPEFQPIEFLKELRKTTTQKEVVLIFDEIITGFRMHPGGAQALFGIKADIATYGKVVGGGVSIGIIAGKKDYMDALDGGYWEYGDDSAPEVGVTYFAGTFVRHPLALATAKASLLYMKERGPKLQDELNQKTKTFTDRLQRICTKYNLPHYIVRFGSLWKIKYKEEYPYSELLFALMREKGVHILDSFPCFITESHTTEELSKVSAVFEECILELLENNLIPVEKLLEEKVLENTIHFADEPPIEGALLGKDADGNPAWFLPDDNIPGKYLQINL</sequence>
<dbReference type="Pfam" id="PF16197">
    <property type="entry name" value="KAsynt_C_assoc"/>
    <property type="match status" value="1"/>
</dbReference>
<dbReference type="CDD" id="cd00610">
    <property type="entry name" value="OAT_like"/>
    <property type="match status" value="1"/>
</dbReference>
<dbReference type="Gene3D" id="3.40.50.980">
    <property type="match status" value="2"/>
</dbReference>
<keyword evidence="10" id="KW-1185">Reference proteome</keyword>
<dbReference type="CDD" id="cd17643">
    <property type="entry name" value="A_NRPS_Cytc1-like"/>
    <property type="match status" value="1"/>
</dbReference>